<dbReference type="EMBL" id="JAPAAF010000053">
    <property type="protein sequence ID" value="MCW0484808.1"/>
    <property type="molecule type" value="Genomic_DNA"/>
</dbReference>
<proteinExistence type="inferred from homology"/>
<evidence type="ECO:0000256" key="13">
    <source>
        <dbReference type="RuleBase" id="RU003983"/>
    </source>
</evidence>
<sequence length="413" mass="46857">MTTVFWIIIFILVLDFALERYLEYLNTTRWSDQLPEEVKGIYDEKKYRRQQEYSKTNHRFSRLTSLLSFLLILLMLFGHGFALVHKAALHITGNPTMVALIFFGVLFLTAELLSIPFGLYQTFIIEERFGFNKITGPVYMFDKIKGLILGVFVGGGLLALIIFIYYRTGPDFWLYAWLVIGVFSVFMAMFYSTLIVPLFNKQTPLEEGELKEAINNFASKVGFKLENIYVIDGSKRSTKANAYFAGLGHKKRIVLYDTLIKDMEVDELVAVLAHEIGHYKKKHIILSLVLGILQIGFMLYLFSAFVGSPALSQALGVSKPNFHIGAVAFGILYTPISTLIGIGMNLLSRRNEFAADAFAAKHYDGEVLATALKKLSVKNLSNLRPHPAYVFVHYSHPPLLQRLEALRKLSRLK</sequence>
<evidence type="ECO:0000313" key="18">
    <source>
        <dbReference type="Proteomes" id="UP001163821"/>
    </source>
</evidence>
<dbReference type="GO" id="GO:0046872">
    <property type="term" value="F:metal ion binding"/>
    <property type="evidence" value="ECO:0007669"/>
    <property type="project" value="UniProtKB-KW"/>
</dbReference>
<keyword evidence="10 14" id="KW-0472">Membrane</keyword>
<organism evidence="17 18">
    <name type="scientific">Gaoshiqia sediminis</name>
    <dbReference type="NCBI Taxonomy" id="2986998"/>
    <lineage>
        <taxon>Bacteria</taxon>
        <taxon>Pseudomonadati</taxon>
        <taxon>Bacteroidota</taxon>
        <taxon>Bacteroidia</taxon>
        <taxon>Marinilabiliales</taxon>
        <taxon>Prolixibacteraceae</taxon>
        <taxon>Gaoshiqia</taxon>
    </lineage>
</organism>
<dbReference type="InterPro" id="IPR027057">
    <property type="entry name" value="CAXX_Prtase_1"/>
</dbReference>
<feature type="active site" evidence="11">
    <location>
        <position position="275"/>
    </location>
</feature>
<dbReference type="InterPro" id="IPR001915">
    <property type="entry name" value="Peptidase_M48"/>
</dbReference>
<keyword evidence="3 14" id="KW-0812">Transmembrane</keyword>
<evidence type="ECO:0000256" key="2">
    <source>
        <dbReference type="ARBA" id="ARBA00022670"/>
    </source>
</evidence>
<gene>
    <name evidence="17" type="ORF">N2K84_18900</name>
</gene>
<feature type="transmembrane region" description="Helical" evidence="14">
    <location>
        <begin position="172"/>
        <end position="196"/>
    </location>
</feature>
<evidence type="ECO:0000259" key="16">
    <source>
        <dbReference type="Pfam" id="PF16491"/>
    </source>
</evidence>
<keyword evidence="8 14" id="KW-1133">Transmembrane helix</keyword>
<feature type="binding site" evidence="12">
    <location>
        <position position="278"/>
    </location>
    <ligand>
        <name>Zn(2+)</name>
        <dbReference type="ChEBI" id="CHEBI:29105"/>
        <note>catalytic</note>
    </ligand>
</feature>
<keyword evidence="18" id="KW-1185">Reference proteome</keyword>
<dbReference type="GO" id="GO:0004222">
    <property type="term" value="F:metalloendopeptidase activity"/>
    <property type="evidence" value="ECO:0007669"/>
    <property type="project" value="InterPro"/>
</dbReference>
<dbReference type="AlphaFoldDB" id="A0AA41YDI0"/>
<feature type="transmembrane region" description="Helical" evidence="14">
    <location>
        <begin position="322"/>
        <end position="342"/>
    </location>
</feature>
<feature type="transmembrane region" description="Helical" evidence="14">
    <location>
        <begin position="284"/>
        <end position="302"/>
    </location>
</feature>
<evidence type="ECO:0000256" key="7">
    <source>
        <dbReference type="ARBA" id="ARBA00022833"/>
    </source>
</evidence>
<evidence type="ECO:0000256" key="10">
    <source>
        <dbReference type="ARBA" id="ARBA00023136"/>
    </source>
</evidence>
<comment type="similarity">
    <text evidence="13">Belongs to the peptidase M48 family.</text>
</comment>
<dbReference type="Pfam" id="PF16491">
    <property type="entry name" value="Peptidase_M48_N"/>
    <property type="match status" value="1"/>
</dbReference>
<evidence type="ECO:0000313" key="17">
    <source>
        <dbReference type="EMBL" id="MCW0484808.1"/>
    </source>
</evidence>
<evidence type="ECO:0000256" key="4">
    <source>
        <dbReference type="ARBA" id="ARBA00022723"/>
    </source>
</evidence>
<feature type="active site" description="Proton donor" evidence="11">
    <location>
        <position position="356"/>
    </location>
</feature>
<accession>A0AA41YDI0</accession>
<evidence type="ECO:0000256" key="14">
    <source>
        <dbReference type="SAM" id="Phobius"/>
    </source>
</evidence>
<reference evidence="17" key="1">
    <citation type="submission" date="2022-10" db="EMBL/GenBank/DDBJ databases">
        <title>Gaoshiqiia sediminis gen. nov., sp. nov., isolated from coastal sediment.</title>
        <authorList>
            <person name="Yu W.X."/>
            <person name="Mu D.S."/>
            <person name="Du J.Z."/>
            <person name="Liang Y.Q."/>
        </authorList>
    </citation>
    <scope>NUCLEOTIDE SEQUENCE</scope>
    <source>
        <strain evidence="17">A06</strain>
    </source>
</reference>
<feature type="binding site" evidence="12">
    <location>
        <position position="274"/>
    </location>
    <ligand>
        <name>Zn(2+)</name>
        <dbReference type="ChEBI" id="CHEBI:29105"/>
        <note>catalytic</note>
    </ligand>
</feature>
<evidence type="ECO:0000259" key="15">
    <source>
        <dbReference type="Pfam" id="PF01435"/>
    </source>
</evidence>
<feature type="transmembrane region" description="Helical" evidence="14">
    <location>
        <begin position="63"/>
        <end position="85"/>
    </location>
</feature>
<dbReference type="Proteomes" id="UP001163821">
    <property type="component" value="Unassembled WGS sequence"/>
</dbReference>
<keyword evidence="6" id="KW-0256">Endoplasmic reticulum</keyword>
<name>A0AA41YDI0_9BACT</name>
<evidence type="ECO:0000256" key="9">
    <source>
        <dbReference type="ARBA" id="ARBA00023049"/>
    </source>
</evidence>
<dbReference type="Pfam" id="PF01435">
    <property type="entry name" value="Peptidase_M48"/>
    <property type="match status" value="1"/>
</dbReference>
<evidence type="ECO:0000256" key="1">
    <source>
        <dbReference type="ARBA" id="ARBA00004477"/>
    </source>
</evidence>
<comment type="subcellular location">
    <subcellularLocation>
        <location evidence="1">Endoplasmic reticulum membrane</location>
        <topology evidence="1">Multi-pass membrane protein</topology>
    </subcellularLocation>
</comment>
<evidence type="ECO:0000256" key="5">
    <source>
        <dbReference type="ARBA" id="ARBA00022801"/>
    </source>
</evidence>
<feature type="domain" description="CAAX prenyl protease 1 N-terminal" evidence="16">
    <location>
        <begin position="29"/>
        <end position="201"/>
    </location>
</feature>
<evidence type="ECO:0000256" key="3">
    <source>
        <dbReference type="ARBA" id="ARBA00022692"/>
    </source>
</evidence>
<comment type="caution">
    <text evidence="17">The sequence shown here is derived from an EMBL/GenBank/DDBJ whole genome shotgun (WGS) entry which is preliminary data.</text>
</comment>
<feature type="domain" description="Peptidase M48" evidence="15">
    <location>
        <begin position="204"/>
        <end position="409"/>
    </location>
</feature>
<feature type="binding site" evidence="12">
    <location>
        <position position="352"/>
    </location>
    <ligand>
        <name>Zn(2+)</name>
        <dbReference type="ChEBI" id="CHEBI:29105"/>
        <note>catalytic</note>
    </ligand>
</feature>
<keyword evidence="2 13" id="KW-0645">Protease</keyword>
<keyword evidence="7 12" id="KW-0862">Zinc</keyword>
<dbReference type="GO" id="GO:0071586">
    <property type="term" value="P:CAAX-box protein processing"/>
    <property type="evidence" value="ECO:0007669"/>
    <property type="project" value="InterPro"/>
</dbReference>
<evidence type="ECO:0000256" key="12">
    <source>
        <dbReference type="PIRSR" id="PIRSR627057-2"/>
    </source>
</evidence>
<evidence type="ECO:0000256" key="6">
    <source>
        <dbReference type="ARBA" id="ARBA00022824"/>
    </source>
</evidence>
<dbReference type="InterPro" id="IPR032456">
    <property type="entry name" value="Peptidase_M48_N"/>
</dbReference>
<keyword evidence="4 12" id="KW-0479">Metal-binding</keyword>
<protein>
    <submittedName>
        <fullName evidence="17">M48 family metallopeptidase</fullName>
    </submittedName>
</protein>
<comment type="cofactor">
    <cofactor evidence="12 13">
        <name>Zn(2+)</name>
        <dbReference type="ChEBI" id="CHEBI:29105"/>
    </cofactor>
    <text evidence="12 13">Binds 1 zinc ion per subunit.</text>
</comment>
<dbReference type="Gene3D" id="3.30.2010.10">
    <property type="entry name" value="Metalloproteases ('zincins'), catalytic domain"/>
    <property type="match status" value="1"/>
</dbReference>
<feature type="transmembrane region" description="Helical" evidence="14">
    <location>
        <begin position="146"/>
        <end position="166"/>
    </location>
</feature>
<dbReference type="PANTHER" id="PTHR10120">
    <property type="entry name" value="CAAX PRENYL PROTEASE 1"/>
    <property type="match status" value="1"/>
</dbReference>
<keyword evidence="5 13" id="KW-0378">Hydrolase</keyword>
<evidence type="ECO:0000256" key="11">
    <source>
        <dbReference type="PIRSR" id="PIRSR627057-1"/>
    </source>
</evidence>
<dbReference type="CDD" id="cd07343">
    <property type="entry name" value="M48A_Zmpste24p_like"/>
    <property type="match status" value="1"/>
</dbReference>
<dbReference type="FunFam" id="3.30.2010.10:FF:000002">
    <property type="entry name" value="CAAX prenyl protease"/>
    <property type="match status" value="1"/>
</dbReference>
<feature type="transmembrane region" description="Helical" evidence="14">
    <location>
        <begin position="97"/>
        <end position="125"/>
    </location>
</feature>
<feature type="transmembrane region" description="Helical" evidence="14">
    <location>
        <begin position="6"/>
        <end position="22"/>
    </location>
</feature>
<evidence type="ECO:0000256" key="8">
    <source>
        <dbReference type="ARBA" id="ARBA00022989"/>
    </source>
</evidence>
<keyword evidence="9 13" id="KW-0482">Metalloprotease</keyword>
<dbReference type="RefSeq" id="WP_282593399.1">
    <property type="nucleotide sequence ID" value="NZ_JAPAAF010000053.1"/>
</dbReference>